<evidence type="ECO:0000313" key="1">
    <source>
        <dbReference type="EMBL" id="KAJ9090967.1"/>
    </source>
</evidence>
<name>A0ACC2UVI9_9TREE</name>
<reference evidence="1" key="1">
    <citation type="submission" date="2023-04" db="EMBL/GenBank/DDBJ databases">
        <title>Draft Genome sequencing of Naganishia species isolated from polar environments using Oxford Nanopore Technology.</title>
        <authorList>
            <person name="Leo P."/>
            <person name="Venkateswaran K."/>
        </authorList>
    </citation>
    <scope>NUCLEOTIDE SEQUENCE</scope>
    <source>
        <strain evidence="1">MNA-CCFEE 5261</strain>
    </source>
</reference>
<comment type="caution">
    <text evidence="1">The sequence shown here is derived from an EMBL/GenBank/DDBJ whole genome shotgun (WGS) entry which is preliminary data.</text>
</comment>
<keyword evidence="2" id="KW-1185">Reference proteome</keyword>
<evidence type="ECO:0000313" key="2">
    <source>
        <dbReference type="Proteomes" id="UP001241377"/>
    </source>
</evidence>
<proteinExistence type="predicted"/>
<organism evidence="1 2">
    <name type="scientific">Naganishia cerealis</name>
    <dbReference type="NCBI Taxonomy" id="610337"/>
    <lineage>
        <taxon>Eukaryota</taxon>
        <taxon>Fungi</taxon>
        <taxon>Dikarya</taxon>
        <taxon>Basidiomycota</taxon>
        <taxon>Agaricomycotina</taxon>
        <taxon>Tremellomycetes</taxon>
        <taxon>Filobasidiales</taxon>
        <taxon>Filobasidiaceae</taxon>
        <taxon>Naganishia</taxon>
    </lineage>
</organism>
<protein>
    <submittedName>
        <fullName evidence="1">Uncharacterized protein</fullName>
    </submittedName>
</protein>
<sequence length="499" mass="54839">MSITSNELNYLVWRYLEESGHDLAAYALNKLSRCSEVQELKPMDNDVQPGCLVELVQKGILYGLVEKDSRKEAAFSLWGALAEKELARLNGTTIVETRVKTDNEDIEMNGDGNSTKEAISKTEKKETKPVINLEPKVTFGETISCLWHPLTEVLAYGQKTLTAVISAFNGDQIAESVELCHPILSDTKPEINVVSWSPQGTVIISAATNGELRAWLPDGKLKNIATVPGGGDRILCTLLWNTNGQYFISIDMNNEVCLWDGNLTLLQQIQQPVSSGVATSSIEACWLDDFKFAVSSGRRSIKIYSVLPAGSTAVTKPIGSLAGHENGATMLSFDPVSRYLASASDYDYLIKIWHSNSSHDALTLNSPESLVDHRHGSPLVCLSWIAPYVLMSVLMEGIVNIWDAKSGENKSSTRLFDVNSGRLLFNAQLSPNSKFLACGDNHGRISIWEVSDEGLSQRGVYEAQVEKACVCDVKWNIHSRKLCVSYNSGPSVVLDWDES</sequence>
<gene>
    <name evidence="1" type="ORF">QFC19_009313</name>
</gene>
<accession>A0ACC2UVI9</accession>
<dbReference type="Proteomes" id="UP001241377">
    <property type="component" value="Unassembled WGS sequence"/>
</dbReference>
<dbReference type="EMBL" id="JASBWR010000158">
    <property type="protein sequence ID" value="KAJ9090967.1"/>
    <property type="molecule type" value="Genomic_DNA"/>
</dbReference>